<reference evidence="2 3" key="1">
    <citation type="submission" date="2015-02" db="EMBL/GenBank/DDBJ databases">
        <title>Draft Genome Sequences of Two Closely-Related Aflatoxigenic Aspergillus Species Obtained from the Cote d'Ivoire.</title>
        <authorList>
            <person name="Moore G.G."/>
            <person name="Beltz S.B."/>
            <person name="Mack B.M."/>
        </authorList>
    </citation>
    <scope>NUCLEOTIDE SEQUENCE [LARGE SCALE GENOMIC DNA]</scope>
    <source>
        <strain evidence="2 3">SRRC1468</strain>
    </source>
</reference>
<dbReference type="InterPro" id="IPR022085">
    <property type="entry name" value="OpdG"/>
</dbReference>
<proteinExistence type="predicted"/>
<evidence type="ECO:0000256" key="1">
    <source>
        <dbReference type="SAM" id="MobiDB-lite"/>
    </source>
</evidence>
<evidence type="ECO:0000313" key="2">
    <source>
        <dbReference type="EMBL" id="KKK22379.1"/>
    </source>
</evidence>
<gene>
    <name evidence="2" type="ORF">ARAM_005549</name>
</gene>
<dbReference type="PANTHER" id="PTHR38797">
    <property type="entry name" value="NUCLEAR PORE COMPLEX PROTEIN NUP85-RELATED"/>
    <property type="match status" value="1"/>
</dbReference>
<accession>A0A0F8US21</accession>
<sequence length="353" mass="40110">MQNHRESLLGSVPSATGPVRQLYHHPGDRESVREGAAQGQFDELRSLAYNRTWYITDRYCGIGDGVDSIDDKLHDLWHIYFEMSRHIPHESSDQDRLVLGILRIQGRGPLSRRSPGLYGIDIARTTDGTLWNDLPFLVTDMTDYCINNFAQMGGTQRLNFAYFLAKLASTRISKDRLCQIALFIFRNTFEEGQCLSTPDDPDDEKPTRSITALSIASLLPAACAWIEEAATNLILLSEVSWNDCPSTIGWGGRLFIQSELGQRSPTGFTPWRWMYWLKRLHELQEDAAQAGEKRIEDDAAKAIRIMVYLVEERDSEILRAYEAGGAGLHQDKHLLCLKTVLESPSLRQHRNRD</sequence>
<dbReference type="InterPro" id="IPR053204">
    <property type="entry name" value="Oxopyrrolidines_Biosynth-assoc"/>
</dbReference>
<comment type="caution">
    <text evidence="2">The sequence shown here is derived from an EMBL/GenBank/DDBJ whole genome shotgun (WGS) entry which is preliminary data.</text>
</comment>
<evidence type="ECO:0000313" key="3">
    <source>
        <dbReference type="Proteomes" id="UP000034291"/>
    </source>
</evidence>
<name>A0A0F8US21_9EURO</name>
<dbReference type="PANTHER" id="PTHR38797:SF7">
    <property type="entry name" value="TRANSCRIPTION FACTOR DOMAIN-CONTAINING PROTEIN"/>
    <property type="match status" value="1"/>
</dbReference>
<dbReference type="Pfam" id="PF12311">
    <property type="entry name" value="DUF3632"/>
    <property type="match status" value="1"/>
</dbReference>
<dbReference type="AlphaFoldDB" id="A0A0F8US21"/>
<feature type="region of interest" description="Disordered" evidence="1">
    <location>
        <begin position="1"/>
        <end position="36"/>
    </location>
</feature>
<organism evidence="2 3">
    <name type="scientific">Aspergillus rambellii</name>
    <dbReference type="NCBI Taxonomy" id="308745"/>
    <lineage>
        <taxon>Eukaryota</taxon>
        <taxon>Fungi</taxon>
        <taxon>Dikarya</taxon>
        <taxon>Ascomycota</taxon>
        <taxon>Pezizomycotina</taxon>
        <taxon>Eurotiomycetes</taxon>
        <taxon>Eurotiomycetidae</taxon>
        <taxon>Eurotiales</taxon>
        <taxon>Aspergillaceae</taxon>
        <taxon>Aspergillus</taxon>
        <taxon>Aspergillus subgen. Nidulantes</taxon>
    </lineage>
</organism>
<protein>
    <submittedName>
        <fullName evidence="2">Uncharacterized protein</fullName>
    </submittedName>
</protein>
<dbReference type="OrthoDB" id="5403091at2759"/>
<dbReference type="Proteomes" id="UP000034291">
    <property type="component" value="Unassembled WGS sequence"/>
</dbReference>
<keyword evidence="3" id="KW-1185">Reference proteome</keyword>
<dbReference type="EMBL" id="JZBS01001504">
    <property type="protein sequence ID" value="KKK22379.1"/>
    <property type="molecule type" value="Genomic_DNA"/>
</dbReference>